<keyword evidence="2" id="KW-0378">Hydrolase</keyword>
<gene>
    <name evidence="2" type="ORF">GCM10008959_02960</name>
</gene>
<dbReference type="RefSeq" id="WP_189063185.1">
    <property type="nucleotide sequence ID" value="NZ_BMQM01000001.1"/>
</dbReference>
<dbReference type="InterPro" id="IPR029058">
    <property type="entry name" value="AB_hydrolase_fold"/>
</dbReference>
<dbReference type="Pfam" id="PF12697">
    <property type="entry name" value="Abhydrolase_6"/>
    <property type="match status" value="1"/>
</dbReference>
<evidence type="ECO:0000313" key="3">
    <source>
        <dbReference type="Proteomes" id="UP000634308"/>
    </source>
</evidence>
<feature type="domain" description="AB hydrolase-1" evidence="1">
    <location>
        <begin position="27"/>
        <end position="238"/>
    </location>
</feature>
<dbReference type="Gene3D" id="3.40.50.1820">
    <property type="entry name" value="alpha/beta hydrolase"/>
    <property type="match status" value="1"/>
</dbReference>
<dbReference type="PANTHER" id="PTHR43194">
    <property type="entry name" value="HYDROLASE ALPHA/BETA FOLD FAMILY"/>
    <property type="match status" value="1"/>
</dbReference>
<accession>A0ABQ2RKV1</accession>
<reference evidence="3" key="1">
    <citation type="journal article" date="2019" name="Int. J. Syst. Evol. Microbiol.">
        <title>The Global Catalogue of Microorganisms (GCM) 10K type strain sequencing project: providing services to taxonomists for standard genome sequencing and annotation.</title>
        <authorList>
            <consortium name="The Broad Institute Genomics Platform"/>
            <consortium name="The Broad Institute Genome Sequencing Center for Infectious Disease"/>
            <person name="Wu L."/>
            <person name="Ma J."/>
        </authorList>
    </citation>
    <scope>NUCLEOTIDE SEQUENCE [LARGE SCALE GENOMIC DNA]</scope>
    <source>
        <strain evidence="3">JCM 31404</strain>
    </source>
</reference>
<dbReference type="SUPFAM" id="SSF53474">
    <property type="entry name" value="alpha/beta-Hydrolases"/>
    <property type="match status" value="1"/>
</dbReference>
<keyword evidence="3" id="KW-1185">Reference proteome</keyword>
<protein>
    <submittedName>
        <fullName evidence="2">Alpha/beta hydrolase</fullName>
    </submittedName>
</protein>
<sequence>MTDGHPLIVPVNGLSTHAWVRGRGKPVVIVPGLGCASWMYARLARELARERQVFVYDPPGHGYSEGRAGYPVCISHLTDHLAAWMTRVNLRSAPLLGHSLGGEVIIDLAGRYPHLSGPLIACAPTGIPENPSVRMQLLRLLRDLPRERPGLLLPGLKAYAHCGARRMILLARDQEDHMTGPLLGQVRVPTLLLDGLSDPVIRSWTVRRIQADIPGAVIRQIPGAPHGLTDTHPRAVAAFALEFLRELNM</sequence>
<dbReference type="PANTHER" id="PTHR43194:SF5">
    <property type="entry name" value="PIMELOYL-[ACYL-CARRIER PROTEIN] METHYL ESTER ESTERASE"/>
    <property type="match status" value="1"/>
</dbReference>
<dbReference type="GO" id="GO:0016787">
    <property type="term" value="F:hydrolase activity"/>
    <property type="evidence" value="ECO:0007669"/>
    <property type="project" value="UniProtKB-KW"/>
</dbReference>
<dbReference type="Proteomes" id="UP000634308">
    <property type="component" value="Unassembled WGS sequence"/>
</dbReference>
<name>A0ABQ2RKV1_9DEIO</name>
<dbReference type="InterPro" id="IPR000073">
    <property type="entry name" value="AB_hydrolase_1"/>
</dbReference>
<proteinExistence type="predicted"/>
<dbReference type="InterPro" id="IPR050228">
    <property type="entry name" value="Carboxylesterase_BioH"/>
</dbReference>
<organism evidence="2 3">
    <name type="scientific">Deinococcus seoulensis</name>
    <dbReference type="NCBI Taxonomy" id="1837379"/>
    <lineage>
        <taxon>Bacteria</taxon>
        <taxon>Thermotogati</taxon>
        <taxon>Deinococcota</taxon>
        <taxon>Deinococci</taxon>
        <taxon>Deinococcales</taxon>
        <taxon>Deinococcaceae</taxon>
        <taxon>Deinococcus</taxon>
    </lineage>
</organism>
<comment type="caution">
    <text evidence="2">The sequence shown here is derived from an EMBL/GenBank/DDBJ whole genome shotgun (WGS) entry which is preliminary data.</text>
</comment>
<evidence type="ECO:0000313" key="2">
    <source>
        <dbReference type="EMBL" id="GGR45252.1"/>
    </source>
</evidence>
<evidence type="ECO:0000259" key="1">
    <source>
        <dbReference type="Pfam" id="PF12697"/>
    </source>
</evidence>
<dbReference type="EMBL" id="BMQM01000001">
    <property type="protein sequence ID" value="GGR45252.1"/>
    <property type="molecule type" value="Genomic_DNA"/>
</dbReference>